<gene>
    <name evidence="1" type="ORF">H920_16231</name>
</gene>
<keyword evidence="2" id="KW-1185">Reference proteome</keyword>
<dbReference type="AlphaFoldDB" id="A0A091CV47"/>
<evidence type="ECO:0000313" key="2">
    <source>
        <dbReference type="Proteomes" id="UP000028990"/>
    </source>
</evidence>
<reference evidence="1 2" key="1">
    <citation type="submission" date="2013-11" db="EMBL/GenBank/DDBJ databases">
        <title>The Damaraland mole rat (Fukomys damarensis) genome and evolution of African mole rats.</title>
        <authorList>
            <person name="Gladyshev V.N."/>
            <person name="Fang X."/>
        </authorList>
    </citation>
    <scope>NUCLEOTIDE SEQUENCE [LARGE SCALE GENOMIC DNA]</scope>
    <source>
        <tissue evidence="1">Liver</tissue>
    </source>
</reference>
<sequence>MALIFHEAPQAVPTVILRLFVMEQDAAAGLRRGYTKVVTTLPRERFNLTTFKIWFSNLFPTYTIALGWLSALTPDPGTRIVKGSAFSMRHSKNALGVLQFHSSEMTASSRFMTIIRLGIFVVENNCSSVLSTTFAFITLTPKEVSTGLGTRWELSKTVVTAVTPLPPKPTEKAVLLRKAEGRSCSERALTGVGCGGFVSGTHALPPSAAVVTSGLPENETEADAEERDL</sequence>
<name>A0A091CV47_FUKDA</name>
<dbReference type="EMBL" id="KN124059">
    <property type="protein sequence ID" value="KFO22402.1"/>
    <property type="molecule type" value="Genomic_DNA"/>
</dbReference>
<proteinExistence type="predicted"/>
<dbReference type="Proteomes" id="UP000028990">
    <property type="component" value="Unassembled WGS sequence"/>
</dbReference>
<organism evidence="1 2">
    <name type="scientific">Fukomys damarensis</name>
    <name type="common">Damaraland mole rat</name>
    <name type="synonym">Cryptomys damarensis</name>
    <dbReference type="NCBI Taxonomy" id="885580"/>
    <lineage>
        <taxon>Eukaryota</taxon>
        <taxon>Metazoa</taxon>
        <taxon>Chordata</taxon>
        <taxon>Craniata</taxon>
        <taxon>Vertebrata</taxon>
        <taxon>Euteleostomi</taxon>
        <taxon>Mammalia</taxon>
        <taxon>Eutheria</taxon>
        <taxon>Euarchontoglires</taxon>
        <taxon>Glires</taxon>
        <taxon>Rodentia</taxon>
        <taxon>Hystricomorpha</taxon>
        <taxon>Bathyergidae</taxon>
        <taxon>Fukomys</taxon>
    </lineage>
</organism>
<accession>A0A091CV47</accession>
<evidence type="ECO:0000313" key="1">
    <source>
        <dbReference type="EMBL" id="KFO22402.1"/>
    </source>
</evidence>
<protein>
    <submittedName>
        <fullName evidence="1">Uncharacterized protein</fullName>
    </submittedName>
</protein>